<accession>A0A846MF29</accession>
<dbReference type="Proteomes" id="UP000532769">
    <property type="component" value="Unassembled WGS sequence"/>
</dbReference>
<feature type="transmembrane region" description="Helical" evidence="1">
    <location>
        <begin position="149"/>
        <end position="167"/>
    </location>
</feature>
<feature type="transmembrane region" description="Helical" evidence="1">
    <location>
        <begin position="125"/>
        <end position="143"/>
    </location>
</feature>
<sequence length="203" mass="23339">MNEEIFRWINGWAGHFHFLDIFMIVLTNSVPYITVAMILFLWFNRKGEEGIERQYTALYIVFSALLALLINEGIHLVYYHPRPFVAHHVHQLIPHSADSSFVSDHAILAFSIAWILLFRRDKWGYPALGWAIVVSISRIFVGVHYPADVVGSMVLSCGTSGLVLSLSKRFDFLAQMIFRLDDTVTKHIPLLSKYRHESLHKKG</sequence>
<dbReference type="RefSeq" id="WP_166909345.1">
    <property type="nucleotide sequence ID" value="NZ_JAASRS010000001.1"/>
</dbReference>
<dbReference type="GO" id="GO:0050380">
    <property type="term" value="F:undecaprenyl-diphosphatase activity"/>
    <property type="evidence" value="ECO:0007669"/>
    <property type="project" value="UniProtKB-EC"/>
</dbReference>
<dbReference type="Pfam" id="PF01569">
    <property type="entry name" value="PAP2"/>
    <property type="match status" value="1"/>
</dbReference>
<protein>
    <submittedName>
        <fullName evidence="3">Undecaprenyl-diphosphatase</fullName>
        <ecNumber evidence="3">3.6.1.27</ecNumber>
    </submittedName>
</protein>
<proteinExistence type="predicted"/>
<dbReference type="GO" id="GO:0005886">
    <property type="term" value="C:plasma membrane"/>
    <property type="evidence" value="ECO:0007669"/>
    <property type="project" value="InterPro"/>
</dbReference>
<dbReference type="CDD" id="cd03385">
    <property type="entry name" value="PAP2_BcrC_like"/>
    <property type="match status" value="1"/>
</dbReference>
<evidence type="ECO:0000256" key="1">
    <source>
        <dbReference type="SAM" id="Phobius"/>
    </source>
</evidence>
<name>A0A846MF29_9BACL</name>
<keyword evidence="3" id="KW-0378">Hydrolase</keyword>
<feature type="transmembrane region" description="Helical" evidence="1">
    <location>
        <begin position="99"/>
        <end position="118"/>
    </location>
</feature>
<dbReference type="AlphaFoldDB" id="A0A846MF29"/>
<dbReference type="InterPro" id="IPR000326">
    <property type="entry name" value="PAP2/HPO"/>
</dbReference>
<keyword evidence="1" id="KW-0812">Transmembrane</keyword>
<evidence type="ECO:0000313" key="4">
    <source>
        <dbReference type="Proteomes" id="UP000532769"/>
    </source>
</evidence>
<evidence type="ECO:0000259" key="2">
    <source>
        <dbReference type="SMART" id="SM00014"/>
    </source>
</evidence>
<dbReference type="SUPFAM" id="SSF48317">
    <property type="entry name" value="Acid phosphatase/Vanadium-dependent haloperoxidase"/>
    <property type="match status" value="1"/>
</dbReference>
<dbReference type="PANTHER" id="PTHR14969:SF58">
    <property type="entry name" value="UNDECAPRENYL-DIPHOSPHATASE BCRC"/>
    <property type="match status" value="1"/>
</dbReference>
<dbReference type="InterPro" id="IPR036938">
    <property type="entry name" value="PAP2/HPO_sf"/>
</dbReference>
<keyword evidence="1" id="KW-0472">Membrane</keyword>
<feature type="transmembrane region" description="Helical" evidence="1">
    <location>
        <begin position="55"/>
        <end position="79"/>
    </location>
</feature>
<dbReference type="EMBL" id="JAASRS010000001">
    <property type="protein sequence ID" value="NIK14850.1"/>
    <property type="molecule type" value="Genomic_DNA"/>
</dbReference>
<dbReference type="SMART" id="SM00014">
    <property type="entry name" value="acidPPc"/>
    <property type="match status" value="1"/>
</dbReference>
<dbReference type="InterPro" id="IPR033879">
    <property type="entry name" value="UPP_Pase"/>
</dbReference>
<reference evidence="3 4" key="1">
    <citation type="submission" date="2020-03" db="EMBL/GenBank/DDBJ databases">
        <title>Genomic Encyclopedia of Archaeal and Bacterial Type Strains, Phase II (KMG-II): from individual species to whole genera.</title>
        <authorList>
            <person name="Goeker M."/>
        </authorList>
    </citation>
    <scope>NUCLEOTIDE SEQUENCE [LARGE SCALE GENOMIC DNA]</scope>
    <source>
        <strain evidence="3 4">DSM 4749</strain>
    </source>
</reference>
<keyword evidence="1" id="KW-1133">Transmembrane helix</keyword>
<dbReference type="Gene3D" id="1.20.144.10">
    <property type="entry name" value="Phosphatidic acid phosphatase type 2/haloperoxidase"/>
    <property type="match status" value="1"/>
</dbReference>
<feature type="transmembrane region" description="Helical" evidence="1">
    <location>
        <begin position="21"/>
        <end position="43"/>
    </location>
</feature>
<organism evidence="3 4">
    <name type="scientific">Saccharococcus thermophilus</name>
    <dbReference type="NCBI Taxonomy" id="29396"/>
    <lineage>
        <taxon>Bacteria</taxon>
        <taxon>Bacillati</taxon>
        <taxon>Bacillota</taxon>
        <taxon>Bacilli</taxon>
        <taxon>Bacillales</taxon>
        <taxon>Anoxybacillaceae</taxon>
        <taxon>Saccharococcus</taxon>
    </lineage>
</organism>
<dbReference type="PANTHER" id="PTHR14969">
    <property type="entry name" value="SPHINGOSINE-1-PHOSPHATE PHOSPHOHYDROLASE"/>
    <property type="match status" value="1"/>
</dbReference>
<comment type="caution">
    <text evidence="3">The sequence shown here is derived from an EMBL/GenBank/DDBJ whole genome shotgun (WGS) entry which is preliminary data.</text>
</comment>
<dbReference type="EC" id="3.6.1.27" evidence="3"/>
<keyword evidence="4" id="KW-1185">Reference proteome</keyword>
<feature type="domain" description="Phosphatidic acid phosphatase type 2/haloperoxidase" evidence="2">
    <location>
        <begin position="57"/>
        <end position="164"/>
    </location>
</feature>
<evidence type="ECO:0000313" key="3">
    <source>
        <dbReference type="EMBL" id="NIK14850.1"/>
    </source>
</evidence>
<gene>
    <name evidence="3" type="ORF">BDD39_001360</name>
</gene>